<sequence>MSIHSLSSLGRLALRGISRARAEAAAAAAAPNSLVDVLLPAALGSGAGKGPRALALASAKGKPAKDDAKASAKGKPKGRDGGILASVNWVEKGAVTTPKRQGKCGSCWAHAAVSAVEGGHHIKTANSSFEPATFTQENRLQSLLQLHPIPDSRSHDETESMLQGSNRQQPAGTQ</sequence>
<dbReference type="PROSITE" id="PS00139">
    <property type="entry name" value="THIOL_PROTEASE_CYS"/>
    <property type="match status" value="1"/>
</dbReference>
<keyword evidence="1" id="KW-0732">Signal</keyword>
<proteinExistence type="predicted"/>
<evidence type="ECO:0000313" key="5">
    <source>
        <dbReference type="Proteomes" id="UP000275267"/>
    </source>
</evidence>
<keyword evidence="5" id="KW-1185">Reference proteome</keyword>
<dbReference type="Proteomes" id="UP000275267">
    <property type="component" value="Unassembled WGS sequence"/>
</dbReference>
<evidence type="ECO:0000256" key="2">
    <source>
        <dbReference type="SAM" id="MobiDB-lite"/>
    </source>
</evidence>
<comment type="caution">
    <text evidence="4">The sequence shown here is derived from an EMBL/GenBank/DDBJ whole genome shotgun (WGS) entry which is preliminary data.</text>
</comment>
<dbReference type="Gene3D" id="3.90.70.10">
    <property type="entry name" value="Cysteine proteinases"/>
    <property type="match status" value="1"/>
</dbReference>
<feature type="region of interest" description="Disordered" evidence="2">
    <location>
        <begin position="148"/>
        <end position="174"/>
    </location>
</feature>
<evidence type="ECO:0000313" key="4">
    <source>
        <dbReference type="EMBL" id="RLN21925.1"/>
    </source>
</evidence>
<dbReference type="EMBL" id="PQIB02000004">
    <property type="protein sequence ID" value="RLN21925.1"/>
    <property type="molecule type" value="Genomic_DNA"/>
</dbReference>
<dbReference type="GO" id="GO:0008234">
    <property type="term" value="F:cysteine-type peptidase activity"/>
    <property type="evidence" value="ECO:0007669"/>
    <property type="project" value="InterPro"/>
</dbReference>
<feature type="compositionally biased region" description="Polar residues" evidence="2">
    <location>
        <begin position="160"/>
        <end position="174"/>
    </location>
</feature>
<evidence type="ECO:0000256" key="1">
    <source>
        <dbReference type="ARBA" id="ARBA00022729"/>
    </source>
</evidence>
<dbReference type="AlphaFoldDB" id="A0A3L6SIF4"/>
<dbReference type="InterPro" id="IPR000169">
    <property type="entry name" value="Pept_cys_AS"/>
</dbReference>
<dbReference type="OrthoDB" id="6424705at2759"/>
<dbReference type="SUPFAM" id="SSF54001">
    <property type="entry name" value="Cysteine proteinases"/>
    <property type="match status" value="1"/>
</dbReference>
<dbReference type="InterPro" id="IPR038765">
    <property type="entry name" value="Papain-like_cys_pep_sf"/>
</dbReference>
<gene>
    <name evidence="4" type="ORF">C2845_PM07G30890</name>
</gene>
<organism evidence="4 5">
    <name type="scientific">Panicum miliaceum</name>
    <name type="common">Proso millet</name>
    <name type="synonym">Broomcorn millet</name>
    <dbReference type="NCBI Taxonomy" id="4540"/>
    <lineage>
        <taxon>Eukaryota</taxon>
        <taxon>Viridiplantae</taxon>
        <taxon>Streptophyta</taxon>
        <taxon>Embryophyta</taxon>
        <taxon>Tracheophyta</taxon>
        <taxon>Spermatophyta</taxon>
        <taxon>Magnoliopsida</taxon>
        <taxon>Liliopsida</taxon>
        <taxon>Poales</taxon>
        <taxon>Poaceae</taxon>
        <taxon>PACMAD clade</taxon>
        <taxon>Panicoideae</taxon>
        <taxon>Panicodae</taxon>
        <taxon>Paniceae</taxon>
        <taxon>Panicinae</taxon>
        <taxon>Panicum</taxon>
        <taxon>Panicum sect. Panicum</taxon>
    </lineage>
</organism>
<evidence type="ECO:0000259" key="3">
    <source>
        <dbReference type="Pfam" id="PF00112"/>
    </source>
</evidence>
<dbReference type="Pfam" id="PF00112">
    <property type="entry name" value="Peptidase_C1"/>
    <property type="match status" value="1"/>
</dbReference>
<name>A0A3L6SIF4_PANMI</name>
<protein>
    <recommendedName>
        <fullName evidence="3">Peptidase C1A papain C-terminal domain-containing protein</fullName>
    </recommendedName>
</protein>
<dbReference type="GO" id="GO:0006508">
    <property type="term" value="P:proteolysis"/>
    <property type="evidence" value="ECO:0007669"/>
    <property type="project" value="InterPro"/>
</dbReference>
<accession>A0A3L6SIF4</accession>
<reference evidence="5" key="1">
    <citation type="journal article" date="2019" name="Nat. Commun.">
        <title>The genome of broomcorn millet.</title>
        <authorList>
            <person name="Zou C."/>
            <person name="Miki D."/>
            <person name="Li D."/>
            <person name="Tang Q."/>
            <person name="Xiao L."/>
            <person name="Rajput S."/>
            <person name="Deng P."/>
            <person name="Jia W."/>
            <person name="Huang R."/>
            <person name="Zhang M."/>
            <person name="Sun Y."/>
            <person name="Hu J."/>
            <person name="Fu X."/>
            <person name="Schnable P.S."/>
            <person name="Li F."/>
            <person name="Zhang H."/>
            <person name="Feng B."/>
            <person name="Zhu X."/>
            <person name="Liu R."/>
            <person name="Schnable J.C."/>
            <person name="Zhu J.-K."/>
            <person name="Zhang H."/>
        </authorList>
    </citation>
    <scope>NUCLEOTIDE SEQUENCE [LARGE SCALE GENOMIC DNA]</scope>
</reference>
<feature type="region of interest" description="Disordered" evidence="2">
    <location>
        <begin position="54"/>
        <end position="83"/>
    </location>
</feature>
<dbReference type="InterPro" id="IPR000668">
    <property type="entry name" value="Peptidase_C1A_C"/>
</dbReference>
<feature type="domain" description="Peptidase C1A papain C-terminal" evidence="3">
    <location>
        <begin position="85"/>
        <end position="126"/>
    </location>
</feature>